<sequence length="138" mass="15705">MEPDREFTLDELCGLTDLNKRTVRYYVQLGLVDRPEGETRAARYGARHLEQLLQIRRWVQEGVALERIRELLAGAHTAMPQRQRPPGSIEVWSHMVLADGVELHVEAARAGLSPEQLRQFYAAVLDAYARVQAVADQQ</sequence>
<protein>
    <submittedName>
        <fullName evidence="3">MerR family transcriptional regulator</fullName>
    </submittedName>
</protein>
<reference evidence="3 4" key="1">
    <citation type="submission" date="2019-12" db="EMBL/GenBank/DDBJ databases">
        <title>Novel species isolated from a subtropical stream in China.</title>
        <authorList>
            <person name="Lu H."/>
        </authorList>
    </citation>
    <scope>NUCLEOTIDE SEQUENCE [LARGE SCALE GENOMIC DNA]</scope>
    <source>
        <strain evidence="3 4">CY13W</strain>
    </source>
</reference>
<evidence type="ECO:0000259" key="2">
    <source>
        <dbReference type="PROSITE" id="PS50937"/>
    </source>
</evidence>
<dbReference type="InterPro" id="IPR000551">
    <property type="entry name" value="MerR-type_HTH_dom"/>
</dbReference>
<keyword evidence="4" id="KW-1185">Reference proteome</keyword>
<dbReference type="SMART" id="SM00422">
    <property type="entry name" value="HTH_MERR"/>
    <property type="match status" value="1"/>
</dbReference>
<dbReference type="PANTHER" id="PTHR30204:SF93">
    <property type="entry name" value="HTH MERR-TYPE DOMAIN-CONTAINING PROTEIN"/>
    <property type="match status" value="1"/>
</dbReference>
<dbReference type="Pfam" id="PF13411">
    <property type="entry name" value="MerR_1"/>
    <property type="match status" value="1"/>
</dbReference>
<comment type="caution">
    <text evidence="3">The sequence shown here is derived from an EMBL/GenBank/DDBJ whole genome shotgun (WGS) entry which is preliminary data.</text>
</comment>
<gene>
    <name evidence="3" type="ORF">GTP27_15170</name>
</gene>
<dbReference type="EMBL" id="WWCM01000010">
    <property type="protein sequence ID" value="MYM40666.1"/>
    <property type="molecule type" value="Genomic_DNA"/>
</dbReference>
<proteinExistence type="predicted"/>
<feature type="domain" description="HTH merR-type" evidence="2">
    <location>
        <begin position="6"/>
        <end position="74"/>
    </location>
</feature>
<evidence type="ECO:0000256" key="1">
    <source>
        <dbReference type="ARBA" id="ARBA00023125"/>
    </source>
</evidence>
<dbReference type="Proteomes" id="UP000478090">
    <property type="component" value="Unassembled WGS sequence"/>
</dbReference>
<accession>A0ABW9VNF5</accession>
<dbReference type="InterPro" id="IPR047057">
    <property type="entry name" value="MerR_fam"/>
</dbReference>
<organism evidence="3 4">
    <name type="scientific">Duganella qianjiadongensis</name>
    <dbReference type="NCBI Taxonomy" id="2692176"/>
    <lineage>
        <taxon>Bacteria</taxon>
        <taxon>Pseudomonadati</taxon>
        <taxon>Pseudomonadota</taxon>
        <taxon>Betaproteobacteria</taxon>
        <taxon>Burkholderiales</taxon>
        <taxon>Oxalobacteraceae</taxon>
        <taxon>Telluria group</taxon>
        <taxon>Duganella</taxon>
    </lineage>
</organism>
<dbReference type="PROSITE" id="PS50937">
    <property type="entry name" value="HTH_MERR_2"/>
    <property type="match status" value="1"/>
</dbReference>
<evidence type="ECO:0000313" key="3">
    <source>
        <dbReference type="EMBL" id="MYM40666.1"/>
    </source>
</evidence>
<evidence type="ECO:0000313" key="4">
    <source>
        <dbReference type="Proteomes" id="UP000478090"/>
    </source>
</evidence>
<name>A0ABW9VNF5_9BURK</name>
<keyword evidence="1" id="KW-0238">DNA-binding</keyword>
<dbReference type="CDD" id="cd00592">
    <property type="entry name" value="HTH_MerR-like"/>
    <property type="match status" value="1"/>
</dbReference>
<dbReference type="InterPro" id="IPR009061">
    <property type="entry name" value="DNA-bd_dom_put_sf"/>
</dbReference>
<dbReference type="SUPFAM" id="SSF46955">
    <property type="entry name" value="Putative DNA-binding domain"/>
    <property type="match status" value="1"/>
</dbReference>
<dbReference type="RefSeq" id="WP_161040013.1">
    <property type="nucleotide sequence ID" value="NZ_WWCM01000010.1"/>
</dbReference>
<dbReference type="Gene3D" id="1.10.1660.10">
    <property type="match status" value="1"/>
</dbReference>
<dbReference type="PANTHER" id="PTHR30204">
    <property type="entry name" value="REDOX-CYCLING DRUG-SENSING TRANSCRIPTIONAL ACTIVATOR SOXR"/>
    <property type="match status" value="1"/>
</dbReference>